<organism evidence="2 3">
    <name type="scientific">Nesterenkonia flava</name>
    <dbReference type="NCBI Taxonomy" id="469799"/>
    <lineage>
        <taxon>Bacteria</taxon>
        <taxon>Bacillati</taxon>
        <taxon>Actinomycetota</taxon>
        <taxon>Actinomycetes</taxon>
        <taxon>Micrococcales</taxon>
        <taxon>Micrococcaceae</taxon>
        <taxon>Nesterenkonia</taxon>
    </lineage>
</organism>
<proteinExistence type="predicted"/>
<comment type="caution">
    <text evidence="2">The sequence shown here is derived from an EMBL/GenBank/DDBJ whole genome shotgun (WGS) entry which is preliminary data.</text>
</comment>
<dbReference type="InterPro" id="IPR007710">
    <property type="entry name" value="Nucleoside_deoxyribTrfase"/>
</dbReference>
<gene>
    <name evidence="2" type="ORF">RH857_06700</name>
</gene>
<dbReference type="PANTHER" id="PTHR15364">
    <property type="entry name" value="2'-DEOXYNUCLEOSIDE 5'-PHOSPHATE N-HYDROLASE 1"/>
    <property type="match status" value="1"/>
</dbReference>
<dbReference type="SUPFAM" id="SSF52309">
    <property type="entry name" value="N-(deoxy)ribosyltransferase-like"/>
    <property type="match status" value="1"/>
</dbReference>
<dbReference type="Gene3D" id="3.40.50.450">
    <property type="match status" value="1"/>
</dbReference>
<dbReference type="InterPro" id="IPR051239">
    <property type="entry name" value="2'-dNMP_N-hydrolase"/>
</dbReference>
<evidence type="ECO:0000313" key="3">
    <source>
        <dbReference type="Proteomes" id="UP001260872"/>
    </source>
</evidence>
<feature type="region of interest" description="Disordered" evidence="1">
    <location>
        <begin position="32"/>
        <end position="54"/>
    </location>
</feature>
<dbReference type="PANTHER" id="PTHR15364:SF0">
    <property type="entry name" value="2'-DEOXYNUCLEOSIDE 5'-PHOSPHATE N-HYDROLASE 1"/>
    <property type="match status" value="1"/>
</dbReference>
<evidence type="ECO:0000313" key="2">
    <source>
        <dbReference type="EMBL" id="MDR5711822.1"/>
    </source>
</evidence>
<dbReference type="RefSeq" id="WP_310537203.1">
    <property type="nucleotide sequence ID" value="NZ_BAAAOC010000001.1"/>
</dbReference>
<evidence type="ECO:0000256" key="1">
    <source>
        <dbReference type="SAM" id="MobiDB-lite"/>
    </source>
</evidence>
<protein>
    <submittedName>
        <fullName evidence="2">Nucleoside 2-deoxyribosyltransferase</fullName>
    </submittedName>
</protein>
<keyword evidence="3" id="KW-1185">Reference proteome</keyword>
<dbReference type="Proteomes" id="UP001260872">
    <property type="component" value="Unassembled WGS sequence"/>
</dbReference>
<accession>A0ABU1FT34</accession>
<name>A0ABU1FT34_9MICC</name>
<dbReference type="Pfam" id="PF05014">
    <property type="entry name" value="Nuc_deoxyrib_tr"/>
    <property type="match status" value="1"/>
</dbReference>
<sequence>MTLTVYLAGPEVFLPDGAAVIEAKRRILEENGFAPADPPSDLGPVGGGTPTERGMEISRRNEELIAAADVCLANLTPFRGLSADVGTVYELGLAAGWGKHVAAYTNDPRQYLDRVAELEGRRRPLRRVEGKVWDSEGMMVEDHGLRDNLMLEGGLALRESVMVVAPTRVEDPARDLEIYTQAVRRLARQLL</sequence>
<reference evidence="3" key="1">
    <citation type="submission" date="2023-07" db="EMBL/GenBank/DDBJ databases">
        <title>Description of three actinobacteria isolated from air of manufacturing shop in a pharmaceutical factory.</title>
        <authorList>
            <person name="Zhang D.-F."/>
        </authorList>
    </citation>
    <scope>NUCLEOTIDE SEQUENCE [LARGE SCALE GENOMIC DNA]</scope>
    <source>
        <strain evidence="3">CCTCC AB 207010</strain>
    </source>
</reference>
<dbReference type="EMBL" id="JAVKGT010000014">
    <property type="protein sequence ID" value="MDR5711822.1"/>
    <property type="molecule type" value="Genomic_DNA"/>
</dbReference>